<dbReference type="PANTHER" id="PTHR33215:SF13">
    <property type="entry name" value="PROTEIN DISTAL ANTENNA"/>
    <property type="match status" value="1"/>
</dbReference>
<proteinExistence type="predicted"/>
<dbReference type="SUPFAM" id="SSF46689">
    <property type="entry name" value="Homeodomain-like"/>
    <property type="match status" value="2"/>
</dbReference>
<dbReference type="EMBL" id="BK015525">
    <property type="protein sequence ID" value="DAE11071.1"/>
    <property type="molecule type" value="Genomic_DNA"/>
</dbReference>
<dbReference type="PANTHER" id="PTHR33215">
    <property type="entry name" value="PROTEIN DISTAL ANTENNA"/>
    <property type="match status" value="1"/>
</dbReference>
<evidence type="ECO:0000313" key="1">
    <source>
        <dbReference type="EMBL" id="DAE11071.1"/>
    </source>
</evidence>
<organism evidence="1">
    <name type="scientific">Myoviridae sp. ctzwE5</name>
    <dbReference type="NCBI Taxonomy" id="2825214"/>
    <lineage>
        <taxon>Viruses</taxon>
        <taxon>Duplodnaviria</taxon>
        <taxon>Heunggongvirae</taxon>
        <taxon>Uroviricota</taxon>
        <taxon>Caudoviricetes</taxon>
    </lineage>
</organism>
<dbReference type="Pfam" id="PF01527">
    <property type="entry name" value="HTH_Tnp_1"/>
    <property type="match status" value="2"/>
</dbReference>
<name>A0A8S5PVI4_9CAUD</name>
<dbReference type="GO" id="GO:0003677">
    <property type="term" value="F:DNA binding"/>
    <property type="evidence" value="ECO:0007669"/>
    <property type="project" value="InterPro"/>
</dbReference>
<dbReference type="GO" id="GO:0004803">
    <property type="term" value="F:transposase activity"/>
    <property type="evidence" value="ECO:0007669"/>
    <property type="project" value="InterPro"/>
</dbReference>
<dbReference type="GO" id="GO:0006313">
    <property type="term" value="P:DNA transposition"/>
    <property type="evidence" value="ECO:0007669"/>
    <property type="project" value="InterPro"/>
</dbReference>
<dbReference type="InterPro" id="IPR051839">
    <property type="entry name" value="RD_transcriptional_regulator"/>
</dbReference>
<accession>A0A8S5PVI4</accession>
<dbReference type="Gene3D" id="1.10.1660.10">
    <property type="match status" value="1"/>
</dbReference>
<reference evidence="1" key="1">
    <citation type="journal article" date="2021" name="Proc. Natl. Acad. Sci. U.S.A.">
        <title>A Catalog of Tens of Thousands of Viruses from Human Metagenomes Reveals Hidden Associations with Chronic Diseases.</title>
        <authorList>
            <person name="Tisza M.J."/>
            <person name="Buck C.B."/>
        </authorList>
    </citation>
    <scope>NUCLEOTIDE SEQUENCE</scope>
    <source>
        <strain evidence="1">CtzwE5</strain>
    </source>
</reference>
<dbReference type="InterPro" id="IPR009057">
    <property type="entry name" value="Homeodomain-like_sf"/>
</dbReference>
<dbReference type="InterPro" id="IPR002514">
    <property type="entry name" value="Transposase_8"/>
</dbReference>
<sequence>MRYTEQFKKGMARAIVAKGMDYKELSEKVGIHADTLRRWTKQYRDEVAEDQSKRKNYSDDYKKSVVKEMLLEGVTYKEMARRTGVSAPTLSYWDDRYRYEVMDDLTKESRRKKKQRYIKEMRWHRYGSSAGRYE</sequence>
<protein>
    <submittedName>
        <fullName evidence="1">Mos transposase</fullName>
    </submittedName>
</protein>